<keyword evidence="2" id="KW-0808">Transferase</keyword>
<dbReference type="RefSeq" id="WP_121679343.1">
    <property type="nucleotide sequence ID" value="NZ_RCVZ01000002.1"/>
</dbReference>
<keyword evidence="2" id="KW-0489">Methyltransferase</keyword>
<proteinExistence type="predicted"/>
<dbReference type="EMBL" id="RCVZ01000002">
    <property type="protein sequence ID" value="RLQ97393.1"/>
    <property type="molecule type" value="Genomic_DNA"/>
</dbReference>
<dbReference type="AlphaFoldDB" id="A0A3L7K2Y1"/>
<dbReference type="Proteomes" id="UP000276770">
    <property type="component" value="Unassembled WGS sequence"/>
</dbReference>
<feature type="domain" description="Methyltransferase" evidence="1">
    <location>
        <begin position="36"/>
        <end position="147"/>
    </location>
</feature>
<protein>
    <submittedName>
        <fullName evidence="2">Class I SAM-dependent methyltransferase</fullName>
    </submittedName>
</protein>
<dbReference type="GO" id="GO:0032259">
    <property type="term" value="P:methylation"/>
    <property type="evidence" value="ECO:0007669"/>
    <property type="project" value="UniProtKB-KW"/>
</dbReference>
<keyword evidence="3" id="KW-1185">Reference proteome</keyword>
<gene>
    <name evidence="2" type="ORF">D9X91_04370</name>
</gene>
<dbReference type="OrthoDB" id="9792690at2"/>
<dbReference type="InterPro" id="IPR029063">
    <property type="entry name" value="SAM-dependent_MTases_sf"/>
</dbReference>
<dbReference type="SUPFAM" id="SSF53335">
    <property type="entry name" value="S-adenosyl-L-methionine-dependent methyltransferases"/>
    <property type="match status" value="1"/>
</dbReference>
<evidence type="ECO:0000313" key="3">
    <source>
        <dbReference type="Proteomes" id="UP000276770"/>
    </source>
</evidence>
<accession>A0A3L7K2Y1</accession>
<dbReference type="Pfam" id="PF13847">
    <property type="entry name" value="Methyltransf_31"/>
    <property type="match status" value="1"/>
</dbReference>
<comment type="caution">
    <text evidence="2">The sequence shown here is derived from an EMBL/GenBank/DDBJ whole genome shotgun (WGS) entry which is preliminary data.</text>
</comment>
<dbReference type="CDD" id="cd02440">
    <property type="entry name" value="AdoMet_MTases"/>
    <property type="match status" value="1"/>
</dbReference>
<name>A0A3L7K2Y1_9BACI</name>
<dbReference type="GO" id="GO:0008168">
    <property type="term" value="F:methyltransferase activity"/>
    <property type="evidence" value="ECO:0007669"/>
    <property type="project" value="UniProtKB-KW"/>
</dbReference>
<reference evidence="2 3" key="1">
    <citation type="submission" date="2018-10" db="EMBL/GenBank/DDBJ databases">
        <title>Falsibacillus sp. genome draft.</title>
        <authorList>
            <person name="Shi S."/>
        </authorList>
    </citation>
    <scope>NUCLEOTIDE SEQUENCE [LARGE SCALE GENOMIC DNA]</scope>
    <source>
        <strain evidence="2 3">GY 10110</strain>
    </source>
</reference>
<evidence type="ECO:0000259" key="1">
    <source>
        <dbReference type="Pfam" id="PF13847"/>
    </source>
</evidence>
<dbReference type="Gene3D" id="3.40.50.150">
    <property type="entry name" value="Vaccinia Virus protein VP39"/>
    <property type="match status" value="1"/>
</dbReference>
<sequence>MNQQRFSALAHTNHTFCNPMSTNKMNKVLSKIPLNMGEHVLDVGAGKYELLFQLAEKYGVEGTGIEISKPFIKEAKNMEQKRSSNGSIQYIEMEALEFMKINQAEYSLSICLGASHALVDYPTALKHLKAHTKHKGYILIGEGYWKKKPELAYLEALGGAMEDEMLTHAGNVAAAEELGLIPLWSVTANEDEWDDYEWLYSSSIEKYFMEHPDDPDAEAFLAKIRSWRRTYLHWGRDTLGFGLYLFQNQK</sequence>
<evidence type="ECO:0000313" key="2">
    <source>
        <dbReference type="EMBL" id="RLQ97393.1"/>
    </source>
</evidence>
<organism evidence="2 3">
    <name type="scientific">Falsibacillus albus</name>
    <dbReference type="NCBI Taxonomy" id="2478915"/>
    <lineage>
        <taxon>Bacteria</taxon>
        <taxon>Bacillati</taxon>
        <taxon>Bacillota</taxon>
        <taxon>Bacilli</taxon>
        <taxon>Bacillales</taxon>
        <taxon>Bacillaceae</taxon>
        <taxon>Falsibacillus</taxon>
    </lineage>
</organism>
<dbReference type="InterPro" id="IPR025714">
    <property type="entry name" value="Methyltranfer_dom"/>
</dbReference>